<sequence>MDDKLSIRVNVADRFYPLRIERKEEERIRKAAKLINDKVLQYKQHYSDKDPQDFLGMAALQFVNKLLELEEKRDVSPIIEMARELDQYLSDVLEKE</sequence>
<dbReference type="AlphaFoldDB" id="A0A521B6Q9"/>
<organism evidence="1 2">
    <name type="scientific">Saccharicrinis carchari</name>
    <dbReference type="NCBI Taxonomy" id="1168039"/>
    <lineage>
        <taxon>Bacteria</taxon>
        <taxon>Pseudomonadati</taxon>
        <taxon>Bacteroidota</taxon>
        <taxon>Bacteroidia</taxon>
        <taxon>Marinilabiliales</taxon>
        <taxon>Marinilabiliaceae</taxon>
        <taxon>Saccharicrinis</taxon>
    </lineage>
</organism>
<dbReference type="Proteomes" id="UP000319040">
    <property type="component" value="Unassembled WGS sequence"/>
</dbReference>
<dbReference type="RefSeq" id="WP_142532089.1">
    <property type="nucleotide sequence ID" value="NZ_FXTB01000001.1"/>
</dbReference>
<dbReference type="OrthoDB" id="1495773at2"/>
<keyword evidence="1" id="KW-0131">Cell cycle</keyword>
<evidence type="ECO:0000313" key="2">
    <source>
        <dbReference type="Proteomes" id="UP000319040"/>
    </source>
</evidence>
<protein>
    <submittedName>
        <fullName evidence="1">Cell division protein ZapA</fullName>
    </submittedName>
</protein>
<accession>A0A521B6Q9</accession>
<dbReference type="InterPro" id="IPR007838">
    <property type="entry name" value="Cell_div_ZapA-like"/>
</dbReference>
<keyword evidence="2" id="KW-1185">Reference proteome</keyword>
<gene>
    <name evidence="1" type="ORF">SAMN06265379_101755</name>
</gene>
<proteinExistence type="predicted"/>
<keyword evidence="1" id="KW-0132">Cell division</keyword>
<dbReference type="Pfam" id="PF05164">
    <property type="entry name" value="ZapA"/>
    <property type="match status" value="1"/>
</dbReference>
<evidence type="ECO:0000313" key="1">
    <source>
        <dbReference type="EMBL" id="SMO42792.1"/>
    </source>
</evidence>
<dbReference type="SUPFAM" id="SSF102829">
    <property type="entry name" value="Cell division protein ZapA-like"/>
    <property type="match status" value="1"/>
</dbReference>
<dbReference type="GO" id="GO:0051301">
    <property type="term" value="P:cell division"/>
    <property type="evidence" value="ECO:0007669"/>
    <property type="project" value="UniProtKB-KW"/>
</dbReference>
<dbReference type="InterPro" id="IPR036192">
    <property type="entry name" value="Cell_div_ZapA-like_sf"/>
</dbReference>
<name>A0A521B6Q9_SACCC</name>
<reference evidence="1 2" key="1">
    <citation type="submission" date="2017-05" db="EMBL/GenBank/DDBJ databases">
        <authorList>
            <person name="Varghese N."/>
            <person name="Submissions S."/>
        </authorList>
    </citation>
    <scope>NUCLEOTIDE SEQUENCE [LARGE SCALE GENOMIC DNA]</scope>
    <source>
        <strain evidence="1 2">DSM 27040</strain>
    </source>
</reference>
<dbReference type="EMBL" id="FXTB01000001">
    <property type="protein sequence ID" value="SMO42792.1"/>
    <property type="molecule type" value="Genomic_DNA"/>
</dbReference>